<dbReference type="WBParaSite" id="RSKR_0000754800.1">
    <property type="protein sequence ID" value="RSKR_0000754800.1"/>
    <property type="gene ID" value="RSKR_0000754800"/>
</dbReference>
<dbReference type="Proteomes" id="UP000095286">
    <property type="component" value="Unplaced"/>
</dbReference>
<proteinExistence type="predicted"/>
<reference evidence="2" key="1">
    <citation type="submission" date="2016-11" db="UniProtKB">
        <authorList>
            <consortium name="WormBaseParasite"/>
        </authorList>
    </citation>
    <scope>IDENTIFICATION</scope>
    <source>
        <strain evidence="2">KR3021</strain>
    </source>
</reference>
<sequence>MYAFPFRTPMVTNVERRTSVRIRGKRQSESQNITSDVIEEPVVTDIAQRQLLPRKAAKTKEIPVQHVDTSLLADELEEVQEEHAIVHAKKLGRTYGKRFERKVPQKVHEMKVPQKAQECNGGDKRDLVKANVGKLESKPEEVQIDVERDVVHKAALKDVQMDVGIEVPKDVQTDVQIEVPKVVQKAVNTHQLSGRSIPLRKLRHNTNPDIHLSPGGTTEYVAVADIDTDPYYNDEEIVVVDALPEEFVNIPQPPPPRSHNCEGGREPEDPNFDQKQVCCGVCGEIVEYENLMAHHLPEQHPEIMTGYESVDFEEVPYTDWLKEKLDKKNKEGNRHLEYNGQPGGSRRMDMSGYGSGRPHIMGERVLRKVSQVRVNPNEMTIAQLEVALKKKMVEKMGRKVPVTLVDKQHAKCGVCQAIVSLNKKFEIVHLVRHFNAWHPSAHRCAGSWPGAKCNSQSSVAPGSAKPLSTVDFAIVDSTINATESLQCIWCGMVMDTSVLAMHFYEVHPSDVEVPRCHLCLLELIVNARLSERFNGQDFNVTLPDEYHYYCAKFDTKYVTEKALERGIAAKVKRIETGKEPAEEPDKDEEIKPEDVHSNKIAPVPESFSNSRMALGRRSKPKRHFVQPALRQAPPKNSKFIEVLTDCHWKCTICKGSIMAAVISAGAIRHFRANHPDSLDELQVELCKARLEKVSDGCMDFLNPSLIECRACQMTYPLHKPYNMCRAIRHLKAKHPDYMPEYCNDNATEIKGIANETAIIEDELNAEDEAEYILPSHQVSDRMGEFVTDPETLAELRLKYGVAFDRVQAVYNEDGERIYILMTDDQELDESTIENLARGNNSVPKRSVYDEEELFEEEHHEGDDTHHQEMETALNDLNIERRRMEAMNPSEVEHRNLQELVNELEYEEDISGLNNLDEYEEVKEGDPLEEIDIEGEEVVDIDDFEEVPELIVKEIKVAPTNNNSTPSRVLRNRTVSFAPPPDYEANLAPSTRLPKSDRAIHAIVNTITTRRQTEELTNKEEASLVSEQKEYDVVKNSPQLGTSNNNTESVPQNRLYRNVTRPLRKPLVTVKNPAHEIVSSKSASNIPRQTNLARYPNIIPRAGPTTKPTVSNRTRSHKERVLSPRKSNKDSSKDLDYEIDIGSTADSSALPIRKSTRRIIKRKLSISPPPPTKHSKKTTIPQEPLIPVEDIDVE</sequence>
<name>A0AC35U573_9BILA</name>
<protein>
    <submittedName>
        <fullName evidence="2">C2H2-type domain-containing protein</fullName>
    </submittedName>
</protein>
<accession>A0AC35U573</accession>
<evidence type="ECO:0000313" key="2">
    <source>
        <dbReference type="WBParaSite" id="RSKR_0000754800.1"/>
    </source>
</evidence>
<evidence type="ECO:0000313" key="1">
    <source>
        <dbReference type="Proteomes" id="UP000095286"/>
    </source>
</evidence>
<organism evidence="1 2">
    <name type="scientific">Rhabditophanes sp. KR3021</name>
    <dbReference type="NCBI Taxonomy" id="114890"/>
    <lineage>
        <taxon>Eukaryota</taxon>
        <taxon>Metazoa</taxon>
        <taxon>Ecdysozoa</taxon>
        <taxon>Nematoda</taxon>
        <taxon>Chromadorea</taxon>
        <taxon>Rhabditida</taxon>
        <taxon>Tylenchina</taxon>
        <taxon>Panagrolaimomorpha</taxon>
        <taxon>Strongyloidoidea</taxon>
        <taxon>Alloionematidae</taxon>
        <taxon>Rhabditophanes</taxon>
    </lineage>
</organism>